<evidence type="ECO:0000256" key="10">
    <source>
        <dbReference type="ARBA" id="ARBA00023242"/>
    </source>
</evidence>
<keyword evidence="9" id="KW-0804">Transcription</keyword>
<comment type="subcellular location">
    <subcellularLocation>
        <location evidence="1">Nucleus</location>
    </subcellularLocation>
</comment>
<dbReference type="InterPro" id="IPR022755">
    <property type="entry name" value="Znf_C2H2_jaz"/>
</dbReference>
<evidence type="ECO:0000256" key="11">
    <source>
        <dbReference type="PROSITE-ProRule" id="PRU00042"/>
    </source>
</evidence>
<dbReference type="Pfam" id="PF13894">
    <property type="entry name" value="zf-C2H2_4"/>
    <property type="match status" value="1"/>
</dbReference>
<dbReference type="SUPFAM" id="SSF57667">
    <property type="entry name" value="beta-beta-alpha zinc fingers"/>
    <property type="match status" value="3"/>
</dbReference>
<keyword evidence="10" id="KW-0539">Nucleus</keyword>
<proteinExistence type="inferred from homology"/>
<name>A0A6P4JS80_DROKI</name>
<dbReference type="GO" id="GO:0003690">
    <property type="term" value="F:double-stranded DNA binding"/>
    <property type="evidence" value="ECO:0007669"/>
    <property type="project" value="UniProtKB-ARBA"/>
</dbReference>
<evidence type="ECO:0000256" key="2">
    <source>
        <dbReference type="ARBA" id="ARBA00006991"/>
    </source>
</evidence>
<dbReference type="SMART" id="SM00868">
    <property type="entry name" value="zf-AD"/>
    <property type="match status" value="1"/>
</dbReference>
<reference evidence="17" key="1">
    <citation type="submission" date="2025-08" db="UniProtKB">
        <authorList>
            <consortium name="RefSeq"/>
        </authorList>
    </citation>
    <scope>IDENTIFICATION</scope>
    <source>
        <strain evidence="17">14028-0561.14</strain>
        <tissue evidence="17">Whole fly</tissue>
    </source>
</reference>
<keyword evidence="7" id="KW-0805">Transcription regulation</keyword>
<evidence type="ECO:0000313" key="17">
    <source>
        <dbReference type="RefSeq" id="XP_017037559.1"/>
    </source>
</evidence>
<dbReference type="OrthoDB" id="6077919at2759"/>
<dbReference type="AlphaFoldDB" id="A0A6P4JS80"/>
<keyword evidence="5 11" id="KW-0863">Zinc-finger</keyword>
<dbReference type="SUPFAM" id="SSF57716">
    <property type="entry name" value="Glucocorticoid receptor-like (DNA-binding domain)"/>
    <property type="match status" value="1"/>
</dbReference>
<feature type="binding site" evidence="12">
    <location>
        <position position="6"/>
    </location>
    <ligand>
        <name>Zn(2+)</name>
        <dbReference type="ChEBI" id="CHEBI:29105"/>
    </ligand>
</feature>
<feature type="binding site" evidence="12">
    <location>
        <position position="9"/>
    </location>
    <ligand>
        <name>Zn(2+)</name>
        <dbReference type="ChEBI" id="CHEBI:29105"/>
    </ligand>
</feature>
<dbReference type="Pfam" id="PF00096">
    <property type="entry name" value="zf-C2H2"/>
    <property type="match status" value="1"/>
</dbReference>
<evidence type="ECO:0000256" key="12">
    <source>
        <dbReference type="PROSITE-ProRule" id="PRU01263"/>
    </source>
</evidence>
<dbReference type="Proteomes" id="UP001652661">
    <property type="component" value="Chromosome 3R"/>
</dbReference>
<sequence>MQPKLCRACGKSTNVEKSINMFEEHNQSILEHLTLLTGVSFENCTVLPNLLCVCCQIRTSQAISFRERCLEVQRELLESLNDEDLLKIPDDYRRIFEPEDHSLQSQISLLIEEVEDGDGSECEADLKEFPSELELPIKSESREDEENNDINNEKYSDMSESDKEKEEELVPTPMSANTRGRRRKPLQTNGIFVCEECGKHIKGEKSFTLHCNRHRGVKNYACELCKDSFLTTSELRRHIRKHTGEKPFGCRHCFRCFSDFSSRLKHERTHTNTRPFVCKECGHAFYTAYVLKNHMLIHTGERAFRCDSCNKSFSRDIHLTTHYRSKAHKLKAREENKLLSAEESK</sequence>
<dbReference type="PANTHER" id="PTHR24394:SF44">
    <property type="entry name" value="ZINC FINGER PROTEIN 271-LIKE"/>
    <property type="match status" value="1"/>
</dbReference>
<gene>
    <name evidence="17" type="primary">ranshi</name>
</gene>
<evidence type="ECO:0000256" key="7">
    <source>
        <dbReference type="ARBA" id="ARBA00023015"/>
    </source>
</evidence>
<accession>A0A6P4JS80</accession>
<feature type="domain" description="C2H2-type" evidence="14">
    <location>
        <begin position="304"/>
        <end position="333"/>
    </location>
</feature>
<evidence type="ECO:0000256" key="3">
    <source>
        <dbReference type="ARBA" id="ARBA00022723"/>
    </source>
</evidence>
<evidence type="ECO:0000259" key="15">
    <source>
        <dbReference type="PROSITE" id="PS51915"/>
    </source>
</evidence>
<feature type="domain" description="C2H2-type" evidence="14">
    <location>
        <begin position="220"/>
        <end position="247"/>
    </location>
</feature>
<dbReference type="InterPro" id="IPR036236">
    <property type="entry name" value="Znf_C2H2_sf"/>
</dbReference>
<protein>
    <submittedName>
        <fullName evidence="17">Transcription factor Ouib</fullName>
    </submittedName>
</protein>
<dbReference type="PROSITE" id="PS00028">
    <property type="entry name" value="ZINC_FINGER_C2H2_1"/>
    <property type="match status" value="5"/>
</dbReference>
<feature type="domain" description="C2H2-type" evidence="14">
    <location>
        <begin position="276"/>
        <end position="303"/>
    </location>
</feature>
<organism evidence="16 17">
    <name type="scientific">Drosophila kikkawai</name>
    <name type="common">Fruit fly</name>
    <dbReference type="NCBI Taxonomy" id="30033"/>
    <lineage>
        <taxon>Eukaryota</taxon>
        <taxon>Metazoa</taxon>
        <taxon>Ecdysozoa</taxon>
        <taxon>Arthropoda</taxon>
        <taxon>Hexapoda</taxon>
        <taxon>Insecta</taxon>
        <taxon>Pterygota</taxon>
        <taxon>Neoptera</taxon>
        <taxon>Endopterygota</taxon>
        <taxon>Diptera</taxon>
        <taxon>Brachycera</taxon>
        <taxon>Muscomorpha</taxon>
        <taxon>Ephydroidea</taxon>
        <taxon>Drosophilidae</taxon>
        <taxon>Drosophila</taxon>
        <taxon>Sophophora</taxon>
    </lineage>
</organism>
<dbReference type="InterPro" id="IPR012934">
    <property type="entry name" value="Znf_AD"/>
</dbReference>
<feature type="domain" description="ZAD" evidence="15">
    <location>
        <begin position="4"/>
        <end position="79"/>
    </location>
</feature>
<evidence type="ECO:0000256" key="6">
    <source>
        <dbReference type="ARBA" id="ARBA00022833"/>
    </source>
</evidence>
<dbReference type="PANTHER" id="PTHR24394">
    <property type="entry name" value="ZINC FINGER PROTEIN"/>
    <property type="match status" value="1"/>
</dbReference>
<dbReference type="Pfam" id="PF07776">
    <property type="entry name" value="zf-AD"/>
    <property type="match status" value="1"/>
</dbReference>
<dbReference type="PROSITE" id="PS51915">
    <property type="entry name" value="ZAD"/>
    <property type="match status" value="1"/>
</dbReference>
<evidence type="ECO:0000256" key="1">
    <source>
        <dbReference type="ARBA" id="ARBA00004123"/>
    </source>
</evidence>
<dbReference type="GO" id="GO:0008270">
    <property type="term" value="F:zinc ion binding"/>
    <property type="evidence" value="ECO:0007669"/>
    <property type="project" value="UniProtKB-UniRule"/>
</dbReference>
<dbReference type="GO" id="GO:0005634">
    <property type="term" value="C:nucleus"/>
    <property type="evidence" value="ECO:0007669"/>
    <property type="project" value="UniProtKB-SubCell"/>
</dbReference>
<keyword evidence="4" id="KW-0677">Repeat</keyword>
<dbReference type="InterPro" id="IPR013087">
    <property type="entry name" value="Znf_C2H2_type"/>
</dbReference>
<dbReference type="RefSeq" id="XP_017037559.1">
    <property type="nucleotide sequence ID" value="XM_017182070.3"/>
</dbReference>
<feature type="binding site" evidence="12">
    <location>
        <position position="55"/>
    </location>
    <ligand>
        <name>Zn(2+)</name>
        <dbReference type="ChEBI" id="CHEBI:29105"/>
    </ligand>
</feature>
<dbReference type="SMART" id="SM00355">
    <property type="entry name" value="ZnF_C2H2"/>
    <property type="match status" value="5"/>
</dbReference>
<evidence type="ECO:0000256" key="13">
    <source>
        <dbReference type="SAM" id="MobiDB-lite"/>
    </source>
</evidence>
<dbReference type="Gene3D" id="3.30.160.60">
    <property type="entry name" value="Classic Zinc Finger"/>
    <property type="match status" value="4"/>
</dbReference>
<dbReference type="GO" id="GO:0000981">
    <property type="term" value="F:DNA-binding transcription factor activity, RNA polymerase II-specific"/>
    <property type="evidence" value="ECO:0007669"/>
    <property type="project" value="TreeGrafter"/>
</dbReference>
<feature type="binding site" evidence="12">
    <location>
        <position position="52"/>
    </location>
    <ligand>
        <name>Zn(2+)</name>
        <dbReference type="ChEBI" id="CHEBI:29105"/>
    </ligand>
</feature>
<comment type="similarity">
    <text evidence="2">Belongs to the krueppel C2H2-type zinc-finger protein family.</text>
</comment>
<dbReference type="FunFam" id="3.30.160.60:FF:000624">
    <property type="entry name" value="zinc finger protein 697"/>
    <property type="match status" value="1"/>
</dbReference>
<feature type="compositionally biased region" description="Basic and acidic residues" evidence="13">
    <location>
        <begin position="151"/>
        <end position="168"/>
    </location>
</feature>
<dbReference type="FunFam" id="3.30.160.60:FF:000072">
    <property type="entry name" value="zinc finger protein 143 isoform X1"/>
    <property type="match status" value="1"/>
</dbReference>
<dbReference type="FunFam" id="3.30.160.60:FF:001370">
    <property type="entry name" value="Zinc finger protein"/>
    <property type="match status" value="1"/>
</dbReference>
<evidence type="ECO:0000313" key="16">
    <source>
        <dbReference type="Proteomes" id="UP001652661"/>
    </source>
</evidence>
<feature type="region of interest" description="Disordered" evidence="13">
    <location>
        <begin position="133"/>
        <end position="182"/>
    </location>
</feature>
<dbReference type="PROSITE" id="PS50157">
    <property type="entry name" value="ZINC_FINGER_C2H2_2"/>
    <property type="match status" value="5"/>
</dbReference>
<feature type="domain" description="C2H2-type" evidence="14">
    <location>
        <begin position="192"/>
        <end position="219"/>
    </location>
</feature>
<dbReference type="Pfam" id="PF12171">
    <property type="entry name" value="zf-C2H2_jaz"/>
    <property type="match status" value="1"/>
</dbReference>
<keyword evidence="8" id="KW-0238">DNA-binding</keyword>
<evidence type="ECO:0000256" key="8">
    <source>
        <dbReference type="ARBA" id="ARBA00023125"/>
    </source>
</evidence>
<evidence type="ECO:0000256" key="9">
    <source>
        <dbReference type="ARBA" id="ARBA00023163"/>
    </source>
</evidence>
<feature type="domain" description="C2H2-type" evidence="14">
    <location>
        <begin position="248"/>
        <end position="275"/>
    </location>
</feature>
<keyword evidence="3 12" id="KW-0479">Metal-binding</keyword>
<keyword evidence="16" id="KW-1185">Reference proteome</keyword>
<keyword evidence="6 12" id="KW-0862">Zinc</keyword>
<evidence type="ECO:0000256" key="5">
    <source>
        <dbReference type="ARBA" id="ARBA00022771"/>
    </source>
</evidence>
<evidence type="ECO:0000256" key="4">
    <source>
        <dbReference type="ARBA" id="ARBA00022737"/>
    </source>
</evidence>
<evidence type="ECO:0000259" key="14">
    <source>
        <dbReference type="PROSITE" id="PS50157"/>
    </source>
</evidence>